<feature type="region of interest" description="Disordered" evidence="1">
    <location>
        <begin position="153"/>
        <end position="187"/>
    </location>
</feature>
<evidence type="ECO:0000313" key="3">
    <source>
        <dbReference type="Proteomes" id="UP001054837"/>
    </source>
</evidence>
<dbReference type="Proteomes" id="UP001054837">
    <property type="component" value="Unassembled WGS sequence"/>
</dbReference>
<name>A0AAV4QF13_9ARAC</name>
<evidence type="ECO:0000256" key="1">
    <source>
        <dbReference type="SAM" id="MobiDB-lite"/>
    </source>
</evidence>
<dbReference type="AlphaFoldDB" id="A0AAV4QF13"/>
<dbReference type="EMBL" id="BPLQ01004264">
    <property type="protein sequence ID" value="GIY06812.1"/>
    <property type="molecule type" value="Genomic_DNA"/>
</dbReference>
<gene>
    <name evidence="2" type="ORF">CDAR_76531</name>
</gene>
<evidence type="ECO:0000313" key="2">
    <source>
        <dbReference type="EMBL" id="GIY06812.1"/>
    </source>
</evidence>
<accession>A0AAV4QF13</accession>
<sequence length="187" mass="21262">MSLSYRAFLRPLTLPPRSGMSRDVTDIERAGCRSSRRRAKSDPLSSPQQQRSTSRGIVLFLEQKENIFERAMSLSYRAFLRPLDPPSEIRDDSRCDSCREDRVQEQLSQSEEVTVCFISEATKKHFKGYRFLPPTKKPSSTRYVSLLSCIPPPPDPPSVIQDVSGCDRCREDSGRQEQLSSSEEVTV</sequence>
<feature type="compositionally biased region" description="Polar residues" evidence="1">
    <location>
        <begin position="176"/>
        <end position="187"/>
    </location>
</feature>
<comment type="caution">
    <text evidence="2">The sequence shown here is derived from an EMBL/GenBank/DDBJ whole genome shotgun (WGS) entry which is preliminary data.</text>
</comment>
<protein>
    <submittedName>
        <fullName evidence="2">Uncharacterized protein</fullName>
    </submittedName>
</protein>
<feature type="compositionally biased region" description="Polar residues" evidence="1">
    <location>
        <begin position="43"/>
        <end position="55"/>
    </location>
</feature>
<proteinExistence type="predicted"/>
<keyword evidence="3" id="KW-1185">Reference proteome</keyword>
<feature type="compositionally biased region" description="Basic and acidic residues" evidence="1">
    <location>
        <begin position="165"/>
        <end position="175"/>
    </location>
</feature>
<organism evidence="2 3">
    <name type="scientific">Caerostris darwini</name>
    <dbReference type="NCBI Taxonomy" id="1538125"/>
    <lineage>
        <taxon>Eukaryota</taxon>
        <taxon>Metazoa</taxon>
        <taxon>Ecdysozoa</taxon>
        <taxon>Arthropoda</taxon>
        <taxon>Chelicerata</taxon>
        <taxon>Arachnida</taxon>
        <taxon>Araneae</taxon>
        <taxon>Araneomorphae</taxon>
        <taxon>Entelegynae</taxon>
        <taxon>Araneoidea</taxon>
        <taxon>Araneidae</taxon>
        <taxon>Caerostris</taxon>
    </lineage>
</organism>
<feature type="region of interest" description="Disordered" evidence="1">
    <location>
        <begin position="18"/>
        <end position="55"/>
    </location>
</feature>
<reference evidence="2 3" key="1">
    <citation type="submission" date="2021-06" db="EMBL/GenBank/DDBJ databases">
        <title>Caerostris darwini draft genome.</title>
        <authorList>
            <person name="Kono N."/>
            <person name="Arakawa K."/>
        </authorList>
    </citation>
    <scope>NUCLEOTIDE SEQUENCE [LARGE SCALE GENOMIC DNA]</scope>
</reference>